<keyword evidence="2" id="KW-1185">Reference proteome</keyword>
<gene>
    <name evidence="1" type="ORF">CDL12_24034</name>
</gene>
<reference evidence="2" key="1">
    <citation type="journal article" date="2018" name="Gigascience">
        <title>Genome assembly of the Pink Ipe (Handroanthus impetiginosus, Bignoniaceae), a highly valued, ecologically keystone Neotropical timber forest tree.</title>
        <authorList>
            <person name="Silva-Junior O.B."/>
            <person name="Grattapaglia D."/>
            <person name="Novaes E."/>
            <person name="Collevatti R.G."/>
        </authorList>
    </citation>
    <scope>NUCLEOTIDE SEQUENCE [LARGE SCALE GENOMIC DNA]</scope>
    <source>
        <strain evidence="2">cv. UFG-1</strain>
    </source>
</reference>
<comment type="caution">
    <text evidence="1">The sequence shown here is derived from an EMBL/GenBank/DDBJ whole genome shotgun (WGS) entry which is preliminary data.</text>
</comment>
<dbReference type="Proteomes" id="UP000231279">
    <property type="component" value="Unassembled WGS sequence"/>
</dbReference>
<dbReference type="EMBL" id="NKXS01005520">
    <property type="protein sequence ID" value="PIN03436.1"/>
    <property type="molecule type" value="Genomic_DNA"/>
</dbReference>
<dbReference type="PANTHER" id="PTHR36795">
    <property type="entry name" value="OS01G0938400 PROTEIN"/>
    <property type="match status" value="1"/>
</dbReference>
<accession>A0A2G9GDR5</accession>
<dbReference type="AlphaFoldDB" id="A0A2G9GDR5"/>
<proteinExistence type="predicted"/>
<sequence length="134" mass="15821">MASTSKLYYQRLQQEIWFDEADEYDIRQKVIGRPRSSRFRKFHIKRKLKVRIPNLKRFLRRKARVVKVAWSKIYKRLKESQSHFGDLFAGNYLFLQVTPTPLKYTDSYGVKSLVKGHGHDCHGLSSGYSVARIV</sequence>
<dbReference type="PANTHER" id="PTHR36795:SF2">
    <property type="entry name" value="OS01G0938400 PROTEIN"/>
    <property type="match status" value="1"/>
</dbReference>
<evidence type="ECO:0000313" key="2">
    <source>
        <dbReference type="Proteomes" id="UP000231279"/>
    </source>
</evidence>
<organism evidence="1 2">
    <name type="scientific">Handroanthus impetiginosus</name>
    <dbReference type="NCBI Taxonomy" id="429701"/>
    <lineage>
        <taxon>Eukaryota</taxon>
        <taxon>Viridiplantae</taxon>
        <taxon>Streptophyta</taxon>
        <taxon>Embryophyta</taxon>
        <taxon>Tracheophyta</taxon>
        <taxon>Spermatophyta</taxon>
        <taxon>Magnoliopsida</taxon>
        <taxon>eudicotyledons</taxon>
        <taxon>Gunneridae</taxon>
        <taxon>Pentapetalae</taxon>
        <taxon>asterids</taxon>
        <taxon>lamiids</taxon>
        <taxon>Lamiales</taxon>
        <taxon>Bignoniaceae</taxon>
        <taxon>Crescentiina</taxon>
        <taxon>Tabebuia alliance</taxon>
        <taxon>Handroanthus</taxon>
    </lineage>
</organism>
<protein>
    <submittedName>
        <fullName evidence="1">Uncharacterized protein</fullName>
    </submittedName>
</protein>
<name>A0A2G9GDR5_9LAMI</name>
<dbReference type="OrthoDB" id="1932414at2759"/>
<evidence type="ECO:0000313" key="1">
    <source>
        <dbReference type="EMBL" id="PIN03436.1"/>
    </source>
</evidence>